<evidence type="ECO:0000313" key="2">
    <source>
        <dbReference type="EMBL" id="MBN7800456.1"/>
    </source>
</evidence>
<reference evidence="2 3" key="1">
    <citation type="submission" date="2021-03" db="EMBL/GenBank/DDBJ databases">
        <title>novel species isolated from a fishpond in China.</title>
        <authorList>
            <person name="Lu H."/>
            <person name="Cai Z."/>
        </authorList>
    </citation>
    <scope>NUCLEOTIDE SEQUENCE [LARGE SCALE GENOMIC DNA]</scope>
    <source>
        <strain evidence="2 3">JCM 31546</strain>
    </source>
</reference>
<keyword evidence="1" id="KW-0732">Signal</keyword>
<sequence length="195" mass="21853">MIRLYPKFLLLAIFACFSQFVFAQEVKSSLVGVSALADYEPDNGVKPSIGLLFEHRLTKRSGVEAGIFYKTKKNELAYYYIDPIGTGDFPPVNVGIRESFLTFPILYRYYTQAMTVSIGPVFEGFVGWNQISGDEVEVTGYELSPSFRYGPLLKVSKPFPLGDKLSLEPELRFGIMVNGISTAYYGLGVQLKQRL</sequence>
<dbReference type="EMBL" id="JAFKCW010000001">
    <property type="protein sequence ID" value="MBN7800456.1"/>
    <property type="molecule type" value="Genomic_DNA"/>
</dbReference>
<feature type="signal peptide" evidence="1">
    <location>
        <begin position="1"/>
        <end position="23"/>
    </location>
</feature>
<accession>A0ABS3BMF0</accession>
<feature type="chain" id="PRO_5046543249" description="Outer membrane protein beta-barrel domain-containing protein" evidence="1">
    <location>
        <begin position="24"/>
        <end position="195"/>
    </location>
</feature>
<proteinExistence type="predicted"/>
<protein>
    <recommendedName>
        <fullName evidence="4">Outer membrane protein beta-barrel domain-containing protein</fullName>
    </recommendedName>
</protein>
<evidence type="ECO:0000313" key="3">
    <source>
        <dbReference type="Proteomes" id="UP000664698"/>
    </source>
</evidence>
<name>A0ABS3BMF0_9BACT</name>
<gene>
    <name evidence="2" type="ORF">J0A67_06265</name>
</gene>
<evidence type="ECO:0000256" key="1">
    <source>
        <dbReference type="SAM" id="SignalP"/>
    </source>
</evidence>
<dbReference type="RefSeq" id="WP_206568404.1">
    <property type="nucleotide sequence ID" value="NZ_JAFKCW010000001.1"/>
</dbReference>
<evidence type="ECO:0008006" key="4">
    <source>
        <dbReference type="Google" id="ProtNLM"/>
    </source>
</evidence>
<keyword evidence="3" id="KW-1185">Reference proteome</keyword>
<dbReference type="Proteomes" id="UP000664698">
    <property type="component" value="Unassembled WGS sequence"/>
</dbReference>
<organism evidence="2 3">
    <name type="scientific">Algoriphagus aestuariicola</name>
    <dbReference type="NCBI Taxonomy" id="1852016"/>
    <lineage>
        <taxon>Bacteria</taxon>
        <taxon>Pseudomonadati</taxon>
        <taxon>Bacteroidota</taxon>
        <taxon>Cytophagia</taxon>
        <taxon>Cytophagales</taxon>
        <taxon>Cyclobacteriaceae</taxon>
        <taxon>Algoriphagus</taxon>
    </lineage>
</organism>
<comment type="caution">
    <text evidence="2">The sequence shown here is derived from an EMBL/GenBank/DDBJ whole genome shotgun (WGS) entry which is preliminary data.</text>
</comment>